<keyword evidence="3" id="KW-1185">Reference proteome</keyword>
<dbReference type="Proteomes" id="UP001558652">
    <property type="component" value="Unassembled WGS sequence"/>
</dbReference>
<feature type="compositionally biased region" description="Basic and acidic residues" evidence="1">
    <location>
        <begin position="62"/>
        <end position="83"/>
    </location>
</feature>
<feature type="region of interest" description="Disordered" evidence="1">
    <location>
        <begin position="1"/>
        <end position="32"/>
    </location>
</feature>
<dbReference type="EMBL" id="JBFDAA010000003">
    <property type="protein sequence ID" value="KAL1138794.1"/>
    <property type="molecule type" value="Genomic_DNA"/>
</dbReference>
<feature type="compositionally biased region" description="Basic and acidic residues" evidence="1">
    <location>
        <begin position="13"/>
        <end position="28"/>
    </location>
</feature>
<evidence type="ECO:0000313" key="2">
    <source>
        <dbReference type="EMBL" id="KAL1138794.1"/>
    </source>
</evidence>
<gene>
    <name evidence="2" type="ORF">AAG570_008856</name>
</gene>
<protein>
    <submittedName>
        <fullName evidence="2">Uncharacterized protein</fullName>
    </submittedName>
</protein>
<proteinExistence type="predicted"/>
<reference evidence="2 3" key="1">
    <citation type="submission" date="2024-07" db="EMBL/GenBank/DDBJ databases">
        <title>Chromosome-level genome assembly of the water stick insect Ranatra chinensis (Heteroptera: Nepidae).</title>
        <authorList>
            <person name="Liu X."/>
        </authorList>
    </citation>
    <scope>NUCLEOTIDE SEQUENCE [LARGE SCALE GENOMIC DNA]</scope>
    <source>
        <strain evidence="2">Cailab_2021Rc</strain>
        <tissue evidence="2">Muscle</tissue>
    </source>
</reference>
<feature type="region of interest" description="Disordered" evidence="1">
    <location>
        <begin position="62"/>
        <end position="92"/>
    </location>
</feature>
<sequence length="140" mass="15646">MASKCRNMFHKNKTQETTENGRYEDVSDMRPQPPERLLLLGSDCWHTAASITLQPVLGDISTESHRNDKRLVRTGPPEREATAKKSIRGAESSGVDHVGSIFKEDPHPAFAWTLSVGTPSLTELINWKLLCIQLVSEFSN</sequence>
<comment type="caution">
    <text evidence="2">The sequence shown here is derived from an EMBL/GenBank/DDBJ whole genome shotgun (WGS) entry which is preliminary data.</text>
</comment>
<accession>A0ABD0ZFE5</accession>
<dbReference type="AlphaFoldDB" id="A0ABD0ZFE5"/>
<organism evidence="2 3">
    <name type="scientific">Ranatra chinensis</name>
    <dbReference type="NCBI Taxonomy" id="642074"/>
    <lineage>
        <taxon>Eukaryota</taxon>
        <taxon>Metazoa</taxon>
        <taxon>Ecdysozoa</taxon>
        <taxon>Arthropoda</taxon>
        <taxon>Hexapoda</taxon>
        <taxon>Insecta</taxon>
        <taxon>Pterygota</taxon>
        <taxon>Neoptera</taxon>
        <taxon>Paraneoptera</taxon>
        <taxon>Hemiptera</taxon>
        <taxon>Heteroptera</taxon>
        <taxon>Panheteroptera</taxon>
        <taxon>Nepomorpha</taxon>
        <taxon>Nepidae</taxon>
        <taxon>Ranatrinae</taxon>
        <taxon>Ranatra</taxon>
    </lineage>
</organism>
<evidence type="ECO:0000313" key="3">
    <source>
        <dbReference type="Proteomes" id="UP001558652"/>
    </source>
</evidence>
<evidence type="ECO:0000256" key="1">
    <source>
        <dbReference type="SAM" id="MobiDB-lite"/>
    </source>
</evidence>
<name>A0ABD0ZFE5_9HEMI</name>